<keyword evidence="2" id="KW-1185">Reference proteome</keyword>
<reference evidence="1 2" key="1">
    <citation type="submission" date="2024-04" db="EMBL/GenBank/DDBJ databases">
        <authorList>
            <person name="Rising A."/>
            <person name="Reimegard J."/>
            <person name="Sonavane S."/>
            <person name="Akerstrom W."/>
            <person name="Nylinder S."/>
            <person name="Hedman E."/>
            <person name="Kallberg Y."/>
        </authorList>
    </citation>
    <scope>NUCLEOTIDE SEQUENCE [LARGE SCALE GENOMIC DNA]</scope>
</reference>
<gene>
    <name evidence="1" type="ORF">LARSCL_LOCUS13988</name>
</gene>
<evidence type="ECO:0000313" key="1">
    <source>
        <dbReference type="EMBL" id="CAL1285934.1"/>
    </source>
</evidence>
<dbReference type="EMBL" id="CAXIEN010000197">
    <property type="protein sequence ID" value="CAL1285934.1"/>
    <property type="molecule type" value="Genomic_DNA"/>
</dbReference>
<name>A0AAV2AS75_9ARAC</name>
<protein>
    <submittedName>
        <fullName evidence="1">Uncharacterized protein</fullName>
    </submittedName>
</protein>
<sequence>MLTPVSGFISSGSHFVYLRPRKLAKQSCYRATVPKLQMPLMDLLVKWAL</sequence>
<organism evidence="1 2">
    <name type="scientific">Larinioides sclopetarius</name>
    <dbReference type="NCBI Taxonomy" id="280406"/>
    <lineage>
        <taxon>Eukaryota</taxon>
        <taxon>Metazoa</taxon>
        <taxon>Ecdysozoa</taxon>
        <taxon>Arthropoda</taxon>
        <taxon>Chelicerata</taxon>
        <taxon>Arachnida</taxon>
        <taxon>Araneae</taxon>
        <taxon>Araneomorphae</taxon>
        <taxon>Entelegynae</taxon>
        <taxon>Araneoidea</taxon>
        <taxon>Araneidae</taxon>
        <taxon>Larinioides</taxon>
    </lineage>
</organism>
<proteinExistence type="predicted"/>
<accession>A0AAV2AS75</accession>
<evidence type="ECO:0000313" key="2">
    <source>
        <dbReference type="Proteomes" id="UP001497382"/>
    </source>
</evidence>
<dbReference type="Proteomes" id="UP001497382">
    <property type="component" value="Unassembled WGS sequence"/>
</dbReference>
<dbReference type="AlphaFoldDB" id="A0AAV2AS75"/>
<comment type="caution">
    <text evidence="1">The sequence shown here is derived from an EMBL/GenBank/DDBJ whole genome shotgun (WGS) entry which is preliminary data.</text>
</comment>